<sequence length="539" mass="57264">MSRAAHEILPTVREVLALDAVAQGVPEVLVGDDALDARVRWLHVSDSAGVARLLDGGELLLSTGSAWPTGDDALREFVGGLADAGLSGVILELGTHFETAPAALVEEAGVRGVALIVLHRELKFVTVTEAVHGRIISGQTEALRARDEVRERFTMLALRGSPADFIVQQLAQTLGAPVVLENRAHEVISAEVPLALQEELFTEWELRSRSAHRRVDQRRERGGVPTPDEWLVVPVEARGIRWGHLVLLPGPAHAAGRSAVLEQAAIALAVGRLADGENDEWGRISRRRLVDGLLAGRFAGAGGAAARLEAAGLPLRGAQLYGIVAVGATVTAEAVDAAARSLRGRAIVGSPPEGFGAAAATVLLSLPRDVGFDDAVAMRFGRGIVESGPDADRLVLAVGQKADGVEPAIVSLHEAVDLARGRRRRTGAGPHLRRAEDRPLVQLMTALRGDHRVIEHGERMLAPLIEHDLARGGDLLDVLEAMLAHPGNRTAAASASHLSRSVFYQRLALIEELLAVDLDDGETQTALHIALLVRRSAGR</sequence>
<dbReference type="EMBL" id="BAAAOF010000004">
    <property type="protein sequence ID" value="GAA1930242.1"/>
    <property type="molecule type" value="Genomic_DNA"/>
</dbReference>
<dbReference type="PANTHER" id="PTHR33744:SF1">
    <property type="entry name" value="DNA-BINDING TRANSCRIPTIONAL ACTIVATOR ADER"/>
    <property type="match status" value="1"/>
</dbReference>
<reference evidence="3 4" key="1">
    <citation type="journal article" date="2019" name="Int. J. Syst. Evol. Microbiol.">
        <title>The Global Catalogue of Microorganisms (GCM) 10K type strain sequencing project: providing services to taxonomists for standard genome sequencing and annotation.</title>
        <authorList>
            <consortium name="The Broad Institute Genomics Platform"/>
            <consortium name="The Broad Institute Genome Sequencing Center for Infectious Disease"/>
            <person name="Wu L."/>
            <person name="Ma J."/>
        </authorList>
    </citation>
    <scope>NUCLEOTIDE SEQUENCE [LARGE SCALE GENOMIC DNA]</scope>
    <source>
        <strain evidence="3 4">JCM 14900</strain>
    </source>
</reference>
<organism evidence="3 4">
    <name type="scientific">Microbacterium aoyamense</name>
    <dbReference type="NCBI Taxonomy" id="344166"/>
    <lineage>
        <taxon>Bacteria</taxon>
        <taxon>Bacillati</taxon>
        <taxon>Actinomycetota</taxon>
        <taxon>Actinomycetes</taxon>
        <taxon>Micrococcales</taxon>
        <taxon>Microbacteriaceae</taxon>
        <taxon>Microbacterium</taxon>
    </lineage>
</organism>
<dbReference type="Pfam" id="PF07905">
    <property type="entry name" value="PucR"/>
    <property type="match status" value="1"/>
</dbReference>
<dbReference type="InterPro" id="IPR012914">
    <property type="entry name" value="PucR_dom"/>
</dbReference>
<protein>
    <submittedName>
        <fullName evidence="3">PucR family transcriptional regulator</fullName>
    </submittedName>
</protein>
<evidence type="ECO:0000259" key="1">
    <source>
        <dbReference type="Pfam" id="PF07905"/>
    </source>
</evidence>
<name>A0ABN2PRR9_9MICO</name>
<dbReference type="PANTHER" id="PTHR33744">
    <property type="entry name" value="CARBOHYDRATE DIACID REGULATOR"/>
    <property type="match status" value="1"/>
</dbReference>
<feature type="domain" description="Purine catabolism PurC-like" evidence="1">
    <location>
        <begin position="14"/>
        <end position="135"/>
    </location>
</feature>
<feature type="domain" description="PucR C-terminal helix-turn-helix" evidence="2">
    <location>
        <begin position="475"/>
        <end position="532"/>
    </location>
</feature>
<dbReference type="Gene3D" id="1.10.10.2840">
    <property type="entry name" value="PucR C-terminal helix-turn-helix domain"/>
    <property type="match status" value="1"/>
</dbReference>
<evidence type="ECO:0000313" key="4">
    <source>
        <dbReference type="Proteomes" id="UP001501343"/>
    </source>
</evidence>
<proteinExistence type="predicted"/>
<evidence type="ECO:0000313" key="3">
    <source>
        <dbReference type="EMBL" id="GAA1930242.1"/>
    </source>
</evidence>
<dbReference type="Pfam" id="PF13556">
    <property type="entry name" value="HTH_30"/>
    <property type="match status" value="1"/>
</dbReference>
<dbReference type="InterPro" id="IPR025736">
    <property type="entry name" value="PucR_C-HTH_dom"/>
</dbReference>
<dbReference type="Proteomes" id="UP001501343">
    <property type="component" value="Unassembled WGS sequence"/>
</dbReference>
<dbReference type="RefSeq" id="WP_248148238.1">
    <property type="nucleotide sequence ID" value="NZ_BAAAOF010000004.1"/>
</dbReference>
<dbReference type="InterPro" id="IPR051448">
    <property type="entry name" value="CdaR-like_regulators"/>
</dbReference>
<comment type="caution">
    <text evidence="3">The sequence shown here is derived from an EMBL/GenBank/DDBJ whole genome shotgun (WGS) entry which is preliminary data.</text>
</comment>
<dbReference type="InterPro" id="IPR042070">
    <property type="entry name" value="PucR_C-HTH_sf"/>
</dbReference>
<gene>
    <name evidence="3" type="ORF">GCM10009775_22880</name>
</gene>
<evidence type="ECO:0000259" key="2">
    <source>
        <dbReference type="Pfam" id="PF13556"/>
    </source>
</evidence>
<keyword evidence="4" id="KW-1185">Reference proteome</keyword>
<accession>A0ABN2PRR9</accession>